<sequence length="901" mass="98623">MRIDKWAVTAQEALQSAVGIATDAEAGQVEPVHLLKALLSSGEQNIKAIVERVGADPAAIESQVDRAIANAPKVTGDNSQMGAGTNFVRVADAAEKLATKMGDSYVTSEHLLCALADDRSEAGSILKSAGVTGKRVQEAYEALRGDERVTSQDSKPEFEALSKYGRNITDLARQGKLDPVIGRVEEIRRTIQVLSRRTKNNPVLIGEPGVGKTAIVEGLAERIVSGDVPSTIRDKDVIELDMSALVAGAKYRGEFEDRLKSVLKEVEKSDGRIILFIDELHTIVGAGATEGSMDAGNILKPALARGALHAIGATTLDEYRKYIEKDQALARRFQPVMVSEPSVEETISILRGIKDKYEQHHRVRITDAALVSAADLSNRYISDRFLPDKAIDLVDEAASRLRMELDSMPADIDAVDRQLTQMQIEEQALMKEEDEASRERLKKLRGEIATTREKLDGMKANWQNEKQAIDHVQDLKSQIEDAKGEMERATRDGDLAKASELRYSTIPSLQREYDAASEALSQKQESGGILKEEVTSEEIADVVSEWTGVPVSKMMQGEMDKLKNLEAELHKRVVGQDEAVSAVAAAVRRSRAGLSDPNRPIGSFFFLGPTGVGKTELAKALAECLFDDERALVRIDMSEYMEKFSVQRLIGAPPGYVGYDEGGQLTEAVRRHPYSVILLDEMEKAHPDVFNILLQVLDDGRLTDGQGRVVSFKNTIIIMTSNVGSQFIAGTNAQSDPEEVQRKVNDALRQTFKPEFLNRIDDVVVFHPLGLSDIEKIVDIQLKDVRARLARERITLELTPEAKQSLAHDGLDPVYGARPLKRLIQRQVVDNVANLIIDGKVGEGDTVKVDVGDDDRLFAARDDAASEESRRRAAEAVAAEASAGAAEPATGDEPVEPDSVE</sequence>
<dbReference type="InterPro" id="IPR003959">
    <property type="entry name" value="ATPase_AAA_core"/>
</dbReference>
<evidence type="ECO:0000256" key="3">
    <source>
        <dbReference type="ARBA" id="ARBA00022741"/>
    </source>
</evidence>
<evidence type="ECO:0000256" key="1">
    <source>
        <dbReference type="ARBA" id="ARBA00008675"/>
    </source>
</evidence>
<keyword evidence="6 9" id="KW-0143">Chaperone</keyword>
<dbReference type="PANTHER" id="PTHR11638">
    <property type="entry name" value="ATP-DEPENDENT CLP PROTEASE"/>
    <property type="match status" value="1"/>
</dbReference>
<feature type="region of interest" description="Disordered" evidence="10">
    <location>
        <begin position="861"/>
        <end position="901"/>
    </location>
</feature>
<dbReference type="EMBL" id="JANSKA010000007">
    <property type="protein sequence ID" value="MCR9037230.1"/>
    <property type="molecule type" value="Genomic_DNA"/>
</dbReference>
<dbReference type="SUPFAM" id="SSF81923">
    <property type="entry name" value="Double Clp-N motif"/>
    <property type="match status" value="1"/>
</dbReference>
<dbReference type="InterPro" id="IPR004176">
    <property type="entry name" value="Clp_R_N"/>
</dbReference>
<evidence type="ECO:0000256" key="9">
    <source>
        <dbReference type="RuleBase" id="RU362034"/>
    </source>
</evidence>
<evidence type="ECO:0000256" key="4">
    <source>
        <dbReference type="ARBA" id="ARBA00022840"/>
    </source>
</evidence>
<comment type="similarity">
    <text evidence="1 9">Belongs to the ClpA/ClpB family.</text>
</comment>
<dbReference type="InterPro" id="IPR036628">
    <property type="entry name" value="Clp_N_dom_sf"/>
</dbReference>
<dbReference type="CDD" id="cd00009">
    <property type="entry name" value="AAA"/>
    <property type="match status" value="1"/>
</dbReference>
<dbReference type="RefSeq" id="WP_258499639.1">
    <property type="nucleotide sequence ID" value="NZ_JANSKA010000007.1"/>
</dbReference>
<evidence type="ECO:0000313" key="12">
    <source>
        <dbReference type="EMBL" id="MCR9037230.1"/>
    </source>
</evidence>
<feature type="domain" description="Clp R" evidence="11">
    <location>
        <begin position="3"/>
        <end position="146"/>
    </location>
</feature>
<keyword evidence="9" id="KW-0346">Stress response</keyword>
<evidence type="ECO:0000259" key="11">
    <source>
        <dbReference type="PROSITE" id="PS51903"/>
    </source>
</evidence>
<keyword evidence="9" id="KW-0963">Cytoplasm</keyword>
<comment type="function">
    <text evidence="9">Part of a stress-induced multi-chaperone system, it is involved in the recovery of the cell from heat-induced damage, in cooperation with DnaK, DnaJ and GrpE.</text>
</comment>
<dbReference type="InterPro" id="IPR001270">
    <property type="entry name" value="ClpA/B"/>
</dbReference>
<feature type="compositionally biased region" description="Basic and acidic residues" evidence="10">
    <location>
        <begin position="861"/>
        <end position="874"/>
    </location>
</feature>
<dbReference type="CDD" id="cd19499">
    <property type="entry name" value="RecA-like_ClpB_Hsp104-like"/>
    <property type="match status" value="1"/>
</dbReference>
<dbReference type="InterPro" id="IPR017730">
    <property type="entry name" value="Chaperonin_ClpB"/>
</dbReference>
<comment type="subcellular location">
    <subcellularLocation>
        <location evidence="9">Cytoplasm</location>
    </subcellularLocation>
</comment>
<comment type="subunit">
    <text evidence="7">Homohexamer. The oligomerization is ATP-dependent.</text>
</comment>
<reference evidence="12 13" key="1">
    <citation type="submission" date="2022-08" db="EMBL/GenBank/DDBJ databases">
        <title>Tractidigestivibacter montrealensis type strain KD21.</title>
        <authorList>
            <person name="Diop K."/>
            <person name="Richard C."/>
            <person name="Routy B."/>
        </authorList>
    </citation>
    <scope>NUCLEOTIDE SEQUENCE [LARGE SCALE GENOMIC DNA]</scope>
    <source>
        <strain evidence="12 13">KD21</strain>
    </source>
</reference>
<dbReference type="SMART" id="SM01086">
    <property type="entry name" value="ClpB_D2-small"/>
    <property type="match status" value="1"/>
</dbReference>
<dbReference type="InterPro" id="IPR027417">
    <property type="entry name" value="P-loop_NTPase"/>
</dbReference>
<evidence type="ECO:0000256" key="8">
    <source>
        <dbReference type="PROSITE-ProRule" id="PRU01251"/>
    </source>
</evidence>
<gene>
    <name evidence="9 12" type="primary">clpB</name>
    <name evidence="12" type="ORF">NVS32_09745</name>
</gene>
<dbReference type="Gene3D" id="1.10.1780.10">
    <property type="entry name" value="Clp, N-terminal domain"/>
    <property type="match status" value="1"/>
</dbReference>
<dbReference type="InterPro" id="IPR041546">
    <property type="entry name" value="ClpA/ClpB_AAA_lid"/>
</dbReference>
<proteinExistence type="inferred from homology"/>
<evidence type="ECO:0000256" key="7">
    <source>
        <dbReference type="ARBA" id="ARBA00026057"/>
    </source>
</evidence>
<keyword evidence="3 9" id="KW-0547">Nucleotide-binding</keyword>
<keyword evidence="4 9" id="KW-0067">ATP-binding</keyword>
<protein>
    <recommendedName>
        <fullName evidence="9">Chaperone protein ClpB</fullName>
    </recommendedName>
</protein>
<dbReference type="PANTHER" id="PTHR11638:SF18">
    <property type="entry name" value="HEAT SHOCK PROTEIN 104"/>
    <property type="match status" value="1"/>
</dbReference>
<comment type="subunit">
    <text evidence="9">Homohexamer; The oligomerization is ATP-dependent.</text>
</comment>
<evidence type="ECO:0000313" key="13">
    <source>
        <dbReference type="Proteomes" id="UP001204320"/>
    </source>
</evidence>
<evidence type="ECO:0000256" key="2">
    <source>
        <dbReference type="ARBA" id="ARBA00022737"/>
    </source>
</evidence>
<dbReference type="PROSITE" id="PS51903">
    <property type="entry name" value="CLP_R"/>
    <property type="match status" value="1"/>
</dbReference>
<comment type="caution">
    <text evidence="12">The sequence shown here is derived from an EMBL/GenBank/DDBJ whole genome shotgun (WGS) entry which is preliminary data.</text>
</comment>
<name>A0ABT1ZAI6_9ACTN</name>
<feature type="compositionally biased region" description="Low complexity" evidence="10">
    <location>
        <begin position="875"/>
        <end position="889"/>
    </location>
</feature>
<keyword evidence="5 9" id="KW-0175">Coiled coil</keyword>
<dbReference type="InterPro" id="IPR018368">
    <property type="entry name" value="ClpA/B_CS1"/>
</dbReference>
<dbReference type="Pfam" id="PF02861">
    <property type="entry name" value="Clp_N"/>
    <property type="match status" value="1"/>
</dbReference>
<dbReference type="PROSITE" id="PS00870">
    <property type="entry name" value="CLPAB_1"/>
    <property type="match status" value="1"/>
</dbReference>
<dbReference type="Gene3D" id="1.10.8.60">
    <property type="match status" value="1"/>
</dbReference>
<accession>A0ABT1ZAI6</accession>
<organism evidence="12 13">
    <name type="scientific">Tractidigestivibacter montrealensis</name>
    <dbReference type="NCBI Taxonomy" id="2972466"/>
    <lineage>
        <taxon>Bacteria</taxon>
        <taxon>Bacillati</taxon>
        <taxon>Actinomycetota</taxon>
        <taxon>Coriobacteriia</taxon>
        <taxon>Coriobacteriales</taxon>
        <taxon>Atopobiaceae</taxon>
        <taxon>Tractidigestivibacter</taxon>
    </lineage>
</organism>
<evidence type="ECO:0000256" key="6">
    <source>
        <dbReference type="ARBA" id="ARBA00023186"/>
    </source>
</evidence>
<keyword evidence="13" id="KW-1185">Reference proteome</keyword>
<keyword evidence="2 8" id="KW-0677">Repeat</keyword>
<dbReference type="PRINTS" id="PR00300">
    <property type="entry name" value="CLPPROTEASEA"/>
</dbReference>
<dbReference type="SMART" id="SM00382">
    <property type="entry name" value="AAA"/>
    <property type="match status" value="2"/>
</dbReference>
<dbReference type="InterPro" id="IPR019489">
    <property type="entry name" value="Clp_ATPase_C"/>
</dbReference>
<dbReference type="Pfam" id="PF07724">
    <property type="entry name" value="AAA_2"/>
    <property type="match status" value="1"/>
</dbReference>
<dbReference type="NCBIfam" id="TIGR03346">
    <property type="entry name" value="chaperone_ClpB"/>
    <property type="match status" value="1"/>
</dbReference>
<evidence type="ECO:0000256" key="10">
    <source>
        <dbReference type="SAM" id="MobiDB-lite"/>
    </source>
</evidence>
<evidence type="ECO:0000256" key="5">
    <source>
        <dbReference type="ARBA" id="ARBA00023054"/>
    </source>
</evidence>
<dbReference type="Pfam" id="PF00004">
    <property type="entry name" value="AAA"/>
    <property type="match status" value="1"/>
</dbReference>
<dbReference type="Proteomes" id="UP001204320">
    <property type="component" value="Unassembled WGS sequence"/>
</dbReference>
<dbReference type="Gene3D" id="3.40.50.300">
    <property type="entry name" value="P-loop containing nucleotide triphosphate hydrolases"/>
    <property type="match status" value="3"/>
</dbReference>
<dbReference type="InterPro" id="IPR003593">
    <property type="entry name" value="AAA+_ATPase"/>
</dbReference>
<feature type="coiled-coil region" evidence="9">
    <location>
        <begin position="412"/>
        <end position="492"/>
    </location>
</feature>
<dbReference type="InterPro" id="IPR050130">
    <property type="entry name" value="ClpA_ClpB"/>
</dbReference>
<dbReference type="SUPFAM" id="SSF52540">
    <property type="entry name" value="P-loop containing nucleoside triphosphate hydrolases"/>
    <property type="match status" value="2"/>
</dbReference>
<dbReference type="Pfam" id="PF10431">
    <property type="entry name" value="ClpB_D2-small"/>
    <property type="match status" value="1"/>
</dbReference>
<dbReference type="Pfam" id="PF17871">
    <property type="entry name" value="AAA_lid_9"/>
    <property type="match status" value="1"/>
</dbReference>